<accession>A0A6C0EKU3</accession>
<organism evidence="2">
    <name type="scientific">viral metagenome</name>
    <dbReference type="NCBI Taxonomy" id="1070528"/>
    <lineage>
        <taxon>unclassified sequences</taxon>
        <taxon>metagenomes</taxon>
        <taxon>organismal metagenomes</taxon>
    </lineage>
</organism>
<dbReference type="AlphaFoldDB" id="A0A6C0EKU3"/>
<proteinExistence type="predicted"/>
<feature type="region of interest" description="Disordered" evidence="1">
    <location>
        <begin position="90"/>
        <end position="177"/>
    </location>
</feature>
<feature type="compositionally biased region" description="Basic residues" evidence="1">
    <location>
        <begin position="243"/>
        <end position="253"/>
    </location>
</feature>
<protein>
    <submittedName>
        <fullName evidence="2">Uncharacterized protein</fullName>
    </submittedName>
</protein>
<name>A0A6C0EKU3_9ZZZZ</name>
<evidence type="ECO:0000256" key="1">
    <source>
        <dbReference type="SAM" id="MobiDB-lite"/>
    </source>
</evidence>
<reference evidence="2" key="1">
    <citation type="journal article" date="2020" name="Nature">
        <title>Giant virus diversity and host interactions through global metagenomics.</title>
        <authorList>
            <person name="Schulz F."/>
            <person name="Roux S."/>
            <person name="Paez-Espino D."/>
            <person name="Jungbluth S."/>
            <person name="Walsh D.A."/>
            <person name="Denef V.J."/>
            <person name="McMahon K.D."/>
            <person name="Konstantinidis K.T."/>
            <person name="Eloe-Fadrosh E.A."/>
            <person name="Kyrpides N.C."/>
            <person name="Woyke T."/>
        </authorList>
    </citation>
    <scope>NUCLEOTIDE SEQUENCE</scope>
    <source>
        <strain evidence="2">GVMAG-M-3300005589-24</strain>
    </source>
</reference>
<sequence>MSKKVKREITFNDGKDYYRGLISFVTEGEGTKVYHFRRVFKNGVLLKYFPQRACDSFVHSSNCVKGKLICEQGEGCTLYIAKQQGGKNYQMAFAKSRRKSRRNSRRRSRHRSRNSRRRSRHRSRNSRRRSRHRSRNSRRRSRRKSRRRSRRSRRNSRHRDMSCNRPRKSWRPGKKRVVRACSNGKSKIIHFGATGYGHNYSPAARRSFRARHHCSSAKNKLSARYWACKNLWSKGGSKQRCPSNRKCKRSRSR</sequence>
<evidence type="ECO:0000313" key="2">
    <source>
        <dbReference type="EMBL" id="QHT29362.1"/>
    </source>
</evidence>
<feature type="compositionally biased region" description="Basic residues" evidence="1">
    <location>
        <begin position="165"/>
        <end position="177"/>
    </location>
</feature>
<feature type="compositionally biased region" description="Basic residues" evidence="1">
    <location>
        <begin position="95"/>
        <end position="157"/>
    </location>
</feature>
<feature type="region of interest" description="Disordered" evidence="1">
    <location>
        <begin position="234"/>
        <end position="253"/>
    </location>
</feature>
<dbReference type="EMBL" id="MN738876">
    <property type="protein sequence ID" value="QHT29362.1"/>
    <property type="molecule type" value="Genomic_DNA"/>
</dbReference>